<dbReference type="SUPFAM" id="SSF103511">
    <property type="entry name" value="Chlorophyll a-b binding protein"/>
    <property type="match status" value="1"/>
</dbReference>
<evidence type="ECO:0000313" key="3">
    <source>
        <dbReference type="Proteomes" id="UP000324585"/>
    </source>
</evidence>
<keyword evidence="3" id="KW-1185">Reference proteome</keyword>
<gene>
    <name evidence="2" type="ORF">FVE85_1771</name>
</gene>
<feature type="region of interest" description="Disordered" evidence="1">
    <location>
        <begin position="59"/>
        <end position="82"/>
    </location>
</feature>
<accession>A0A5J4YWB8</accession>
<protein>
    <submittedName>
        <fullName evidence="2">Light-harvesting complex-like protein OHP2, chloroplastic</fullName>
    </submittedName>
</protein>
<dbReference type="AlphaFoldDB" id="A0A5J4YWB8"/>
<name>A0A5J4YWB8_PORPP</name>
<dbReference type="Proteomes" id="UP000324585">
    <property type="component" value="Unassembled WGS sequence"/>
</dbReference>
<sequence>MAFVAGGGASLPQAGRVRALRCRAAVGPEDVSSRACVSAPRRHTTRLQMAAEVEDGATEVASSKAKEENNSQLYEGPGPGMRELTPAELAEQKKVLVALSEEWKAERMDREFEQSRLFGLTRRAEILNGRVAMFFLATGLLTEYWTGENIPEQVETLFRTLGLI</sequence>
<proteinExistence type="predicted"/>
<reference evidence="3" key="1">
    <citation type="journal article" date="2019" name="Nat. Commun.">
        <title>Expansion of phycobilisome linker gene families in mesophilic red algae.</title>
        <authorList>
            <person name="Lee J."/>
            <person name="Kim D."/>
            <person name="Bhattacharya D."/>
            <person name="Yoon H.S."/>
        </authorList>
    </citation>
    <scope>NUCLEOTIDE SEQUENCE [LARGE SCALE GENOMIC DNA]</scope>
    <source>
        <strain evidence="3">CCMP 1328</strain>
    </source>
</reference>
<evidence type="ECO:0000313" key="2">
    <source>
        <dbReference type="EMBL" id="KAA8495616.1"/>
    </source>
</evidence>
<dbReference type="OrthoDB" id="2019915at2759"/>
<organism evidence="2 3">
    <name type="scientific">Porphyridium purpureum</name>
    <name type="common">Red alga</name>
    <name type="synonym">Porphyridium cruentum</name>
    <dbReference type="NCBI Taxonomy" id="35688"/>
    <lineage>
        <taxon>Eukaryota</taxon>
        <taxon>Rhodophyta</taxon>
        <taxon>Bangiophyceae</taxon>
        <taxon>Porphyridiales</taxon>
        <taxon>Porphyridiaceae</taxon>
        <taxon>Porphyridium</taxon>
    </lineage>
</organism>
<comment type="caution">
    <text evidence="2">The sequence shown here is derived from an EMBL/GenBank/DDBJ whole genome shotgun (WGS) entry which is preliminary data.</text>
</comment>
<evidence type="ECO:0000256" key="1">
    <source>
        <dbReference type="SAM" id="MobiDB-lite"/>
    </source>
</evidence>
<dbReference type="EMBL" id="VRMN01000003">
    <property type="protein sequence ID" value="KAA8495616.1"/>
    <property type="molecule type" value="Genomic_DNA"/>
</dbReference>